<dbReference type="EMBL" id="SSOA01000006">
    <property type="protein sequence ID" value="THF49268.1"/>
    <property type="molecule type" value="Genomic_DNA"/>
</dbReference>
<dbReference type="AlphaFoldDB" id="A0A4S3ZU66"/>
<evidence type="ECO:0000256" key="3">
    <source>
        <dbReference type="ARBA" id="ARBA00022491"/>
    </source>
</evidence>
<dbReference type="InterPro" id="IPR036390">
    <property type="entry name" value="WH_DNA-bd_sf"/>
</dbReference>
<protein>
    <submittedName>
        <fullName evidence="9">LysR family transcriptional regulator</fullName>
    </submittedName>
</protein>
<dbReference type="GO" id="GO:0003677">
    <property type="term" value="F:DNA binding"/>
    <property type="evidence" value="ECO:0007669"/>
    <property type="project" value="UniProtKB-KW"/>
</dbReference>
<evidence type="ECO:0000313" key="10">
    <source>
        <dbReference type="Proteomes" id="UP000310754"/>
    </source>
</evidence>
<organism evidence="9 10">
    <name type="scientific">Allorhizobium terrae</name>
    <dbReference type="NCBI Taxonomy" id="1848972"/>
    <lineage>
        <taxon>Bacteria</taxon>
        <taxon>Pseudomonadati</taxon>
        <taxon>Pseudomonadota</taxon>
        <taxon>Alphaproteobacteria</taxon>
        <taxon>Hyphomicrobiales</taxon>
        <taxon>Rhizobiaceae</taxon>
        <taxon>Rhizobium/Agrobacterium group</taxon>
        <taxon>Allorhizobium</taxon>
    </lineage>
</organism>
<dbReference type="PRINTS" id="PR00039">
    <property type="entry name" value="HTHLYSR"/>
</dbReference>
<dbReference type="PANTHER" id="PTHR30118:SF6">
    <property type="entry name" value="HTH-TYPE TRANSCRIPTIONAL REGULATOR LEUO"/>
    <property type="match status" value="1"/>
</dbReference>
<dbReference type="InterPro" id="IPR050389">
    <property type="entry name" value="LysR-type_TF"/>
</dbReference>
<proteinExistence type="inferred from homology"/>
<dbReference type="InterPro" id="IPR000847">
    <property type="entry name" value="LysR_HTH_N"/>
</dbReference>
<dbReference type="PROSITE" id="PS50931">
    <property type="entry name" value="HTH_LYSR"/>
    <property type="match status" value="1"/>
</dbReference>
<comment type="similarity">
    <text evidence="1">Belongs to the LysR transcriptional regulatory family.</text>
</comment>
<keyword evidence="2" id="KW-0536">Nodulation</keyword>
<accession>A0A4S3ZU66</accession>
<feature type="domain" description="HTH lysR-type" evidence="8">
    <location>
        <begin position="6"/>
        <end position="63"/>
    </location>
</feature>
<dbReference type="GO" id="GO:0003700">
    <property type="term" value="F:DNA-binding transcription factor activity"/>
    <property type="evidence" value="ECO:0007669"/>
    <property type="project" value="InterPro"/>
</dbReference>
<dbReference type="PANTHER" id="PTHR30118">
    <property type="entry name" value="HTH-TYPE TRANSCRIPTIONAL REGULATOR LEUO-RELATED"/>
    <property type="match status" value="1"/>
</dbReference>
<evidence type="ECO:0000313" key="9">
    <source>
        <dbReference type="EMBL" id="THF49268.1"/>
    </source>
</evidence>
<evidence type="ECO:0000256" key="1">
    <source>
        <dbReference type="ARBA" id="ARBA00009437"/>
    </source>
</evidence>
<dbReference type="InterPro" id="IPR036388">
    <property type="entry name" value="WH-like_DNA-bd_sf"/>
</dbReference>
<dbReference type="InterPro" id="IPR005119">
    <property type="entry name" value="LysR_subst-bd"/>
</dbReference>
<dbReference type="Pfam" id="PF03466">
    <property type="entry name" value="LysR_substrate"/>
    <property type="match status" value="1"/>
</dbReference>
<evidence type="ECO:0000256" key="5">
    <source>
        <dbReference type="ARBA" id="ARBA00023125"/>
    </source>
</evidence>
<reference evidence="9 10" key="1">
    <citation type="submission" date="2019-04" db="EMBL/GenBank/DDBJ databases">
        <title>Rhizobium terrae sp. nov., isolated from a paddy soil.</title>
        <authorList>
            <person name="Lin S.-Y."/>
            <person name="Hameed A."/>
            <person name="Huang H.-I."/>
            <person name="Young C.-C."/>
        </authorList>
    </citation>
    <scope>NUCLEOTIDE SEQUENCE [LARGE SCALE GENOMIC DNA]</scope>
    <source>
        <strain evidence="9 10">CC-HIH110</strain>
    </source>
</reference>
<keyword evidence="6" id="KW-0010">Activator</keyword>
<evidence type="ECO:0000259" key="8">
    <source>
        <dbReference type="PROSITE" id="PS50931"/>
    </source>
</evidence>
<keyword evidence="10" id="KW-1185">Reference proteome</keyword>
<evidence type="ECO:0000256" key="6">
    <source>
        <dbReference type="ARBA" id="ARBA00023159"/>
    </source>
</evidence>
<dbReference type="Proteomes" id="UP000310754">
    <property type="component" value="Unassembled WGS sequence"/>
</dbReference>
<keyword evidence="4" id="KW-0805">Transcription regulation</keyword>
<dbReference type="SUPFAM" id="SSF53850">
    <property type="entry name" value="Periplasmic binding protein-like II"/>
    <property type="match status" value="1"/>
</dbReference>
<gene>
    <name evidence="9" type="ORF">E6C51_12845</name>
</gene>
<dbReference type="Gene3D" id="3.40.190.10">
    <property type="entry name" value="Periplasmic binding protein-like II"/>
    <property type="match status" value="2"/>
</dbReference>
<keyword evidence="5" id="KW-0238">DNA-binding</keyword>
<keyword evidence="3" id="KW-0678">Repressor</keyword>
<dbReference type="SUPFAM" id="SSF46785">
    <property type="entry name" value="Winged helix' DNA-binding domain"/>
    <property type="match status" value="1"/>
</dbReference>
<evidence type="ECO:0000256" key="7">
    <source>
        <dbReference type="ARBA" id="ARBA00023163"/>
    </source>
</evidence>
<dbReference type="Gene3D" id="1.10.10.10">
    <property type="entry name" value="Winged helix-like DNA-binding domain superfamily/Winged helix DNA-binding domain"/>
    <property type="match status" value="1"/>
</dbReference>
<dbReference type="RefSeq" id="WP_269141829.1">
    <property type="nucleotide sequence ID" value="NZ_SSOA01000006.1"/>
</dbReference>
<keyword evidence="7" id="KW-0804">Transcription</keyword>
<name>A0A4S3ZU66_9HYPH</name>
<comment type="caution">
    <text evidence="9">The sequence shown here is derived from an EMBL/GenBank/DDBJ whole genome shotgun (WGS) entry which is preliminary data.</text>
</comment>
<evidence type="ECO:0000256" key="2">
    <source>
        <dbReference type="ARBA" id="ARBA00022458"/>
    </source>
</evidence>
<sequence length="316" mass="35511">MRYRGLDLNLLVALDALLRTQNVSRAADVVNITQPAMSAALARLRQYFGDPLLITRSGKSVLSPLAQTLSTPVFEMLRTIDRTIITQPSFDPSVDERDFSLLAADTLVAGFLAKPLQHIFQQAPKLRLEIATPHGDLGERLEAGRVDLIIAPEMHCSPDHPKELLLEEDHRVIACRQTFAPDHVTLEDYAAADHVEVFVGSGQKPYLPEPLFSSLGFRRRVAVKLDNFSLVPFFLSGTKRLATLPAKTAELYMSFADLKLLDPPFPIPPVRLVMQWHSRANADQGLNWLRANIRHHLEAEDQQYKSHLYRLALQTI</sequence>
<dbReference type="Pfam" id="PF00126">
    <property type="entry name" value="HTH_1"/>
    <property type="match status" value="1"/>
</dbReference>
<evidence type="ECO:0000256" key="4">
    <source>
        <dbReference type="ARBA" id="ARBA00023015"/>
    </source>
</evidence>